<gene>
    <name evidence="1" type="primary">aadK_2</name>
    <name evidence="1" type="ORF">ERS852491_02961</name>
</gene>
<dbReference type="SUPFAM" id="SSF81301">
    <property type="entry name" value="Nucleotidyltransferase"/>
    <property type="match status" value="1"/>
</dbReference>
<dbReference type="Proteomes" id="UP000095544">
    <property type="component" value="Unassembled WGS sequence"/>
</dbReference>
<name>A0A174H5Z1_9FIRM</name>
<evidence type="ECO:0000313" key="1">
    <source>
        <dbReference type="EMBL" id="CUO68419.1"/>
    </source>
</evidence>
<proteinExistence type="predicted"/>
<protein>
    <submittedName>
        <fullName evidence="1">Aminoglycoside 6-adenylyltransferase</fullName>
        <ecNumber evidence="1">2.7.7.-</ecNumber>
    </submittedName>
</protein>
<keyword evidence="1" id="KW-0548">Nucleotidyltransferase</keyword>
<dbReference type="AlphaFoldDB" id="A0A174H5Z1"/>
<sequence>MRNEQEMYQLFLDIANNDDRILAVYMNGSRTNKNAPKDIFQDYDIVYVVEKTADFINDLLWITQFGDIMYMQYPDESPDYPNDKENFYGWLMQFKDGIRVDLHVESTEHALQNIEKDKLCQILLDKKGILPLIGEPTDQQYWVQKPTAEQYTACCNEFWWCSNNIAKGLWRKEIPYVQDMANYVVRKQLEKMLSWKIGYMTDYQVSVGKSAKYMYRWLSGEEYQLYLDTYFGGRVDEAWKSVMLMCDLFENTALWVAEHSGYVYNQDEGKAARAFLVHIRNLPPDSTEI</sequence>
<dbReference type="SUPFAM" id="SSF81631">
    <property type="entry name" value="PAP/OAS1 substrate-binding domain"/>
    <property type="match status" value="1"/>
</dbReference>
<dbReference type="OrthoDB" id="9776406at2"/>
<dbReference type="EC" id="2.7.7.-" evidence="1"/>
<dbReference type="Gene3D" id="1.20.120.330">
    <property type="entry name" value="Nucleotidyltransferases domain 2"/>
    <property type="match status" value="1"/>
</dbReference>
<dbReference type="EMBL" id="CYZU01000028">
    <property type="protein sequence ID" value="CUO68419.1"/>
    <property type="molecule type" value="Genomic_DNA"/>
</dbReference>
<dbReference type="InterPro" id="IPR043519">
    <property type="entry name" value="NT_sf"/>
</dbReference>
<dbReference type="InterPro" id="IPR007530">
    <property type="entry name" value="Aminoglycoside_adenylylTfrase"/>
</dbReference>
<dbReference type="GO" id="GO:0016779">
    <property type="term" value="F:nucleotidyltransferase activity"/>
    <property type="evidence" value="ECO:0007669"/>
    <property type="project" value="UniProtKB-KW"/>
</dbReference>
<dbReference type="STRING" id="39482.ERS852491_02961"/>
<evidence type="ECO:0000313" key="2">
    <source>
        <dbReference type="Proteomes" id="UP000095544"/>
    </source>
</evidence>
<dbReference type="Pfam" id="PF04439">
    <property type="entry name" value="Adenyl_transf"/>
    <property type="match status" value="1"/>
</dbReference>
<dbReference type="PIRSF" id="PIRSF000812">
    <property type="entry name" value="AAD"/>
    <property type="match status" value="1"/>
</dbReference>
<organism evidence="1 2">
    <name type="scientific">Faecalicatena contorta</name>
    <dbReference type="NCBI Taxonomy" id="39482"/>
    <lineage>
        <taxon>Bacteria</taxon>
        <taxon>Bacillati</taxon>
        <taxon>Bacillota</taxon>
        <taxon>Clostridia</taxon>
        <taxon>Lachnospirales</taxon>
        <taxon>Lachnospiraceae</taxon>
        <taxon>Faecalicatena</taxon>
    </lineage>
</organism>
<dbReference type="Gene3D" id="3.30.460.10">
    <property type="entry name" value="Beta Polymerase, domain 2"/>
    <property type="match status" value="1"/>
</dbReference>
<reference evidence="1 2" key="1">
    <citation type="submission" date="2015-09" db="EMBL/GenBank/DDBJ databases">
        <authorList>
            <consortium name="Pathogen Informatics"/>
        </authorList>
    </citation>
    <scope>NUCLEOTIDE SEQUENCE [LARGE SCALE GENOMIC DNA]</scope>
    <source>
        <strain evidence="1 2">2789STDY5834876</strain>
    </source>
</reference>
<dbReference type="RefSeq" id="WP_055153921.1">
    <property type="nucleotide sequence ID" value="NZ_CYZU01000028.1"/>
</dbReference>
<accession>A0A174H5Z1</accession>
<keyword evidence="1" id="KW-0808">Transferase</keyword>